<dbReference type="Pfam" id="PF14751">
    <property type="entry name" value="DUF4474"/>
    <property type="match status" value="1"/>
</dbReference>
<dbReference type="Proteomes" id="UP000239471">
    <property type="component" value="Unassembled WGS sequence"/>
</dbReference>
<keyword evidence="4" id="KW-1185">Reference proteome</keyword>
<reference evidence="3 4" key="1">
    <citation type="submission" date="2018-03" db="EMBL/GenBank/DDBJ databases">
        <title>Genome sequence of Clostridium vincentii DSM 10228.</title>
        <authorList>
            <person name="Poehlein A."/>
            <person name="Daniel R."/>
        </authorList>
    </citation>
    <scope>NUCLEOTIDE SEQUENCE [LARGE SCALE GENOMIC DNA]</scope>
    <source>
        <strain evidence="3 4">DSM 10228</strain>
    </source>
</reference>
<name>A0A2T0BAZ8_9CLOT</name>
<evidence type="ECO:0000259" key="2">
    <source>
        <dbReference type="Pfam" id="PF14751"/>
    </source>
</evidence>
<keyword evidence="1" id="KW-0472">Membrane</keyword>
<accession>A0A2T0BAZ8</accession>
<feature type="transmembrane region" description="Helical" evidence="1">
    <location>
        <begin position="33"/>
        <end position="51"/>
    </location>
</feature>
<keyword evidence="1" id="KW-0812">Transmembrane</keyword>
<evidence type="ECO:0000313" key="3">
    <source>
        <dbReference type="EMBL" id="PRR81058.1"/>
    </source>
</evidence>
<proteinExistence type="predicted"/>
<sequence>MFMSLGIGFSMIWSIVTENTMVTEVVQASQGVILPLWILIIILIIMGILYYKKNFSIPKVSSSGAKPLTETLPTNLEVKRTSSDEIYKTIDAAGYSYDSQQDIFYSNMDSWQKNMGYCSFYDEAAILSGMIIDCEPIKFIYEGKQWLIEFWKGQYGMSTGCEIGAYIRQESKINIYGIFKEAFYKGVGDEDKLQMSFSLRMRSEVLFSRSEKHWWLTGFKLGEFSEPSDLIMSLSITLKDLVMRDAFVEALKNVGYLNNEIIINGNTVALIFDEPRTEQPNARIERLDRITQTKNKILCDKYQEITKNYDTFPDKVEAIQNQAPDIYDKIVNIGKSKEVFRHFEKFKNNLNL</sequence>
<dbReference type="AlphaFoldDB" id="A0A2T0BAZ8"/>
<evidence type="ECO:0000256" key="1">
    <source>
        <dbReference type="SAM" id="Phobius"/>
    </source>
</evidence>
<dbReference type="RefSeq" id="WP_242980701.1">
    <property type="nucleotide sequence ID" value="NZ_PVXQ01000037.1"/>
</dbReference>
<organism evidence="3 4">
    <name type="scientific">Clostridium vincentii</name>
    <dbReference type="NCBI Taxonomy" id="52704"/>
    <lineage>
        <taxon>Bacteria</taxon>
        <taxon>Bacillati</taxon>
        <taxon>Bacillota</taxon>
        <taxon>Clostridia</taxon>
        <taxon>Eubacteriales</taxon>
        <taxon>Clostridiaceae</taxon>
        <taxon>Clostridium</taxon>
    </lineage>
</organism>
<comment type="caution">
    <text evidence="3">The sequence shown here is derived from an EMBL/GenBank/DDBJ whole genome shotgun (WGS) entry which is preliminary data.</text>
</comment>
<keyword evidence="1" id="KW-1133">Transmembrane helix</keyword>
<dbReference type="EMBL" id="PVXQ01000037">
    <property type="protein sequence ID" value="PRR81058.1"/>
    <property type="molecule type" value="Genomic_DNA"/>
</dbReference>
<dbReference type="InterPro" id="IPR029322">
    <property type="entry name" value="DUF4474"/>
</dbReference>
<protein>
    <recommendedName>
        <fullName evidence="2">DUF4474 domain-containing protein</fullName>
    </recommendedName>
</protein>
<gene>
    <name evidence="3" type="ORF">CLVI_28160</name>
</gene>
<evidence type="ECO:0000313" key="4">
    <source>
        <dbReference type="Proteomes" id="UP000239471"/>
    </source>
</evidence>
<feature type="domain" description="DUF4474" evidence="2">
    <location>
        <begin position="88"/>
        <end position="327"/>
    </location>
</feature>